<dbReference type="PROSITE" id="PS52039">
    <property type="entry name" value="TOPO_IA_2"/>
    <property type="match status" value="1"/>
</dbReference>
<evidence type="ECO:0000313" key="12">
    <source>
        <dbReference type="Proteomes" id="UP000027442"/>
    </source>
</evidence>
<feature type="site" description="Interaction with DNA" evidence="8">
    <location>
        <position position="138"/>
    </location>
</feature>
<evidence type="ECO:0000256" key="4">
    <source>
        <dbReference type="ARBA" id="ARBA00022842"/>
    </source>
</evidence>
<dbReference type="SMART" id="SM00436">
    <property type="entry name" value="TOP1Bc"/>
    <property type="match status" value="1"/>
</dbReference>
<comment type="similarity">
    <text evidence="2 8">Belongs to the type IA topoisomerase family.</text>
</comment>
<feature type="site" description="Interaction with DNA" evidence="8">
    <location>
        <position position="479"/>
    </location>
</feature>
<dbReference type="GO" id="GO:0046872">
    <property type="term" value="F:metal ion binding"/>
    <property type="evidence" value="ECO:0007669"/>
    <property type="project" value="UniProtKB-KW"/>
</dbReference>
<dbReference type="AlphaFoldDB" id="A0A069QG35"/>
<keyword evidence="5 8" id="KW-0799">Topoisomerase</keyword>
<keyword evidence="4" id="KW-0460">Magnesium</keyword>
<dbReference type="RefSeq" id="WP_018966719.1">
    <property type="nucleotide sequence ID" value="NZ_KB899211.1"/>
</dbReference>
<evidence type="ECO:0000256" key="1">
    <source>
        <dbReference type="ARBA" id="ARBA00000213"/>
    </source>
</evidence>
<dbReference type="eggNOG" id="COG0550">
    <property type="taxonomic scope" value="Bacteria"/>
</dbReference>
<dbReference type="Gene3D" id="1.10.460.10">
    <property type="entry name" value="Topoisomerase I, domain 2"/>
    <property type="match status" value="1"/>
</dbReference>
<dbReference type="InterPro" id="IPR023405">
    <property type="entry name" value="Topo_IA_core_domain"/>
</dbReference>
<dbReference type="SMART" id="SM00493">
    <property type="entry name" value="TOPRIM"/>
    <property type="match status" value="1"/>
</dbReference>
<dbReference type="Pfam" id="PF01751">
    <property type="entry name" value="Toprim"/>
    <property type="match status" value="1"/>
</dbReference>
<dbReference type="SMART" id="SM00437">
    <property type="entry name" value="TOP1Ac"/>
    <property type="match status" value="1"/>
</dbReference>
<evidence type="ECO:0000256" key="8">
    <source>
        <dbReference type="HAMAP-Rule" id="MF_00952"/>
    </source>
</evidence>
<dbReference type="InterPro" id="IPR003601">
    <property type="entry name" value="Topo_IA_2"/>
</dbReference>
<dbReference type="NCBIfam" id="TIGR01051">
    <property type="entry name" value="topA_bact"/>
    <property type="match status" value="1"/>
</dbReference>
<comment type="catalytic activity">
    <reaction evidence="1 8">
        <text>ATP-independent breakage of single-stranded DNA, followed by passage and rejoining.</text>
        <dbReference type="EC" id="5.6.2.1"/>
    </reaction>
</comment>
<dbReference type="Proteomes" id="UP000027442">
    <property type="component" value="Unassembled WGS sequence"/>
</dbReference>
<feature type="site" description="Interaction with DNA" evidence="8">
    <location>
        <position position="33"/>
    </location>
</feature>
<feature type="active site" description="O-(5'-phospho-DNA)-tyrosine intermediate" evidence="8">
    <location>
        <position position="287"/>
    </location>
</feature>
<name>A0A069QG35_HOYLO</name>
<dbReference type="Pfam" id="PF01131">
    <property type="entry name" value="Topoisom_bac"/>
    <property type="match status" value="2"/>
</dbReference>
<feature type="site" description="Interaction with DNA" evidence="8">
    <location>
        <position position="139"/>
    </location>
</feature>
<sequence length="784" mass="88374">MQENLVIVESPAKAKTIEKFLGNDFKVMSSYGHIRDLKKTGLSVDLDTFEPYYEISDDKKKVVSELQKAAKDAKRVWLASDEDREGEAISWHLCEVLGLDEDKTNRIVFHEITKPAILRAIEEPRRVDMNLVDAQQARRVLDRVVGFMLSPILWRKVKPSLSAGRVQSVAVRLVVDREREIHAFKPEAFYRIVAIFAITNAEGGITEVDAELDTRFKTHEEALAFLEKCKHADFIVESVTKKPVKRSPAPPFTTSTLQQEAARKLGFSVSQTMMVAQRLYESGRITYMRTDSVNLSSLCINATKEEITQQWGEQYSMPRNFHTHSKGAQEAHEAIRPTYMNVTKIDGTQQEKKLYDLIWKRTAASQMAEAQLEKTRVAINVSGTTEHFIATGEVLVFDGFLKVYRESTDDEDEGQADASRMLPPISEGDKLERREITSIERFSQGPSRYTEASLVHKMEELGIGRPSTYAPTISTIQQRQYVTRGDSKGKERQYVVDTLKGIVVTSKNKKENVGGDKGKLLPTDIGIVVNDFLMESFPNIMDYNFTASVEEDFDRIAEGQEQWKAMMKDFYAGFGPTVDSVMNARSEHKAGERVLGEDPATGKPVLVKIGRFGPVAQIGIASDDEKPRFSNLTTGQSIETITLEEALELFKLPRTIGEFEGKPVVIGTGRFGPYILHDKKYTSLPSTEDPTSVTLETSVALIEQKRMQEKQKHLKSFAEDPKLEVINGKFGPYLAYDGKNYKLPKDLHDKASELTYEQCMELVKTTPTKTKRTTRKATTSKAKK</sequence>
<dbReference type="CDD" id="cd03363">
    <property type="entry name" value="TOPRIM_TopoIA_TopoI"/>
    <property type="match status" value="1"/>
</dbReference>
<keyword evidence="7 8" id="KW-0413">Isomerase</keyword>
<dbReference type="SUPFAM" id="SSF56712">
    <property type="entry name" value="Prokaryotic type I DNA topoisomerase"/>
    <property type="match status" value="1"/>
</dbReference>
<evidence type="ECO:0000256" key="2">
    <source>
        <dbReference type="ARBA" id="ARBA00009446"/>
    </source>
</evidence>
<evidence type="ECO:0000259" key="9">
    <source>
        <dbReference type="PROSITE" id="PS50880"/>
    </source>
</evidence>
<evidence type="ECO:0000313" key="11">
    <source>
        <dbReference type="EMBL" id="KDR51617.1"/>
    </source>
</evidence>
<dbReference type="InterPro" id="IPR005733">
    <property type="entry name" value="TopoI_bac-type"/>
</dbReference>
<dbReference type="InterPro" id="IPR034149">
    <property type="entry name" value="TOPRIM_TopoI"/>
</dbReference>
<dbReference type="PROSITE" id="PS50880">
    <property type="entry name" value="TOPRIM"/>
    <property type="match status" value="1"/>
</dbReference>
<evidence type="ECO:0000256" key="6">
    <source>
        <dbReference type="ARBA" id="ARBA00023125"/>
    </source>
</evidence>
<dbReference type="GO" id="GO:0003677">
    <property type="term" value="F:DNA binding"/>
    <property type="evidence" value="ECO:0007669"/>
    <property type="project" value="UniProtKB-KW"/>
</dbReference>
<dbReference type="PROSITE" id="PS00396">
    <property type="entry name" value="TOPO_IA_1"/>
    <property type="match status" value="1"/>
</dbReference>
<feature type="region of interest" description="Interaction with DNA" evidence="8">
    <location>
        <begin position="162"/>
        <end position="167"/>
    </location>
</feature>
<evidence type="ECO:0000259" key="10">
    <source>
        <dbReference type="PROSITE" id="PS52039"/>
    </source>
</evidence>
<dbReference type="InterPro" id="IPR025589">
    <property type="entry name" value="Toprim_C_rpt"/>
</dbReference>
<keyword evidence="3" id="KW-0479">Metal-binding</keyword>
<dbReference type="InterPro" id="IPR013824">
    <property type="entry name" value="Topo_IA_cen_sub1"/>
</dbReference>
<dbReference type="Gene3D" id="1.10.290.10">
    <property type="entry name" value="Topoisomerase I, domain 4"/>
    <property type="match status" value="1"/>
</dbReference>
<comment type="function">
    <text evidence="8">Releases the supercoiling and torsional tension of DNA, which is introduced during the DNA replication and transcription, by transiently cleaving and rejoining one strand of the DNA duplex. Introduces a single-strand break via transesterification at a target site in duplex DNA. The scissile phosphodiester is attacked by the catalytic tyrosine of the enzyme, resulting in the formation of a DNA-(5'-phosphotyrosyl)-enzyme intermediate and the expulsion of a 3'-OH DNA strand. The free DNA strand then undergoes passage around the unbroken strand, thus removing DNA supercoils. Finally, in the religation step, the DNA 3'-OH attacks the covalent intermediate to expel the active-site tyrosine and restore the DNA phosphodiester backbone.</text>
</comment>
<comment type="caution">
    <text evidence="8">Lacks conserved residue(s) required for the propagation of feature annotation.</text>
</comment>
<dbReference type="InterPro" id="IPR000380">
    <property type="entry name" value="Topo_IA"/>
</dbReference>
<protein>
    <recommendedName>
        <fullName evidence="8">DNA topoisomerase 1</fullName>
        <ecNumber evidence="8">5.6.2.1</ecNumber>
    </recommendedName>
    <alternativeName>
        <fullName evidence="8">DNA topoisomerase I</fullName>
    </alternativeName>
</protein>
<dbReference type="InterPro" id="IPR028612">
    <property type="entry name" value="Topoisom_1_IA"/>
</dbReference>
<reference evidence="11 12" key="1">
    <citation type="submission" date="2013-08" db="EMBL/GenBank/DDBJ databases">
        <authorList>
            <person name="Weinstock G."/>
            <person name="Sodergren E."/>
            <person name="Wylie T."/>
            <person name="Fulton L."/>
            <person name="Fulton R."/>
            <person name="Fronick C."/>
            <person name="O'Laughlin M."/>
            <person name="Godfrey J."/>
            <person name="Miner T."/>
            <person name="Herter B."/>
            <person name="Appelbaum E."/>
            <person name="Cordes M."/>
            <person name="Lek S."/>
            <person name="Wollam A."/>
            <person name="Pepin K.H."/>
            <person name="Palsikar V.B."/>
            <person name="Mitreva M."/>
            <person name="Wilson R.K."/>
        </authorList>
    </citation>
    <scope>NUCLEOTIDE SEQUENCE [LARGE SCALE GENOMIC DNA]</scope>
    <source>
        <strain evidence="11 12">ATCC 15930</strain>
    </source>
</reference>
<dbReference type="HAMAP" id="MF_00952">
    <property type="entry name" value="Topoisom_1_prok"/>
    <property type="match status" value="1"/>
</dbReference>
<proteinExistence type="inferred from homology"/>
<accession>A0A069QG35</accession>
<evidence type="ECO:0000256" key="3">
    <source>
        <dbReference type="ARBA" id="ARBA00022723"/>
    </source>
</evidence>
<gene>
    <name evidence="8" type="primary">topA</name>
    <name evidence="11" type="ORF">HMPREF1991_02339</name>
</gene>
<dbReference type="PRINTS" id="PR00417">
    <property type="entry name" value="PRTPISMRASEI"/>
</dbReference>
<feature type="domain" description="Topo IA-type catalytic" evidence="10">
    <location>
        <begin position="128"/>
        <end position="578"/>
    </location>
</feature>
<feature type="site" description="Interaction with DNA" evidence="8">
    <location>
        <position position="289"/>
    </location>
</feature>
<dbReference type="InterPro" id="IPR013497">
    <property type="entry name" value="Topo_IA_cen"/>
</dbReference>
<comment type="subunit">
    <text evidence="8">Monomer.</text>
</comment>
<dbReference type="InterPro" id="IPR013826">
    <property type="entry name" value="Topo_IA_cen_sub3"/>
</dbReference>
<keyword evidence="12" id="KW-1185">Reference proteome</keyword>
<feature type="site" description="Interaction with DNA" evidence="8">
    <location>
        <position position="142"/>
    </location>
</feature>
<dbReference type="EMBL" id="JNGW01000098">
    <property type="protein sequence ID" value="KDR51617.1"/>
    <property type="molecule type" value="Genomic_DNA"/>
</dbReference>
<dbReference type="Pfam" id="PF13368">
    <property type="entry name" value="Toprim_C_rpt"/>
    <property type="match status" value="3"/>
</dbReference>
<dbReference type="InterPro" id="IPR013825">
    <property type="entry name" value="Topo_IA_cen_sub2"/>
</dbReference>
<dbReference type="CDD" id="cd00186">
    <property type="entry name" value="TOP1Ac"/>
    <property type="match status" value="1"/>
</dbReference>
<dbReference type="HOGENOM" id="CLU_002929_3_2_10"/>
<dbReference type="InterPro" id="IPR023406">
    <property type="entry name" value="Topo_IA_AS"/>
</dbReference>
<dbReference type="InterPro" id="IPR003602">
    <property type="entry name" value="Topo_IA_DNA-bd_dom"/>
</dbReference>
<evidence type="ECO:0000256" key="5">
    <source>
        <dbReference type="ARBA" id="ARBA00023029"/>
    </source>
</evidence>
<evidence type="ECO:0000256" key="7">
    <source>
        <dbReference type="ARBA" id="ARBA00023235"/>
    </source>
</evidence>
<dbReference type="Gene3D" id="2.70.20.10">
    <property type="entry name" value="Topoisomerase I, domain 3"/>
    <property type="match status" value="1"/>
</dbReference>
<feature type="domain" description="Toprim" evidence="9">
    <location>
        <begin position="3"/>
        <end position="112"/>
    </location>
</feature>
<dbReference type="GO" id="GO:0006265">
    <property type="term" value="P:DNA topological change"/>
    <property type="evidence" value="ECO:0007669"/>
    <property type="project" value="UniProtKB-UniRule"/>
</dbReference>
<dbReference type="PANTHER" id="PTHR42785:SF1">
    <property type="entry name" value="DNA TOPOISOMERASE"/>
    <property type="match status" value="1"/>
</dbReference>
<dbReference type="GO" id="GO:0003917">
    <property type="term" value="F:DNA topoisomerase type I (single strand cut, ATP-independent) activity"/>
    <property type="evidence" value="ECO:0007669"/>
    <property type="project" value="UniProtKB-UniRule"/>
</dbReference>
<dbReference type="EC" id="5.6.2.1" evidence="8"/>
<keyword evidence="6 8" id="KW-0238">DNA-binding</keyword>
<comment type="caution">
    <text evidence="11">The sequence shown here is derived from an EMBL/GenBank/DDBJ whole genome shotgun (WGS) entry which is preliminary data.</text>
</comment>
<dbReference type="PATRIC" id="fig|1122985.7.peg.2425"/>
<organism evidence="11 12">
    <name type="scientific">Hoylesella loescheii DSM 19665 = JCM 12249 = ATCC 15930</name>
    <dbReference type="NCBI Taxonomy" id="1122985"/>
    <lineage>
        <taxon>Bacteria</taxon>
        <taxon>Pseudomonadati</taxon>
        <taxon>Bacteroidota</taxon>
        <taxon>Bacteroidia</taxon>
        <taxon>Bacteroidales</taxon>
        <taxon>Prevotellaceae</taxon>
        <taxon>Hoylesella</taxon>
    </lineage>
</organism>
<dbReference type="Gene3D" id="3.40.50.140">
    <property type="match status" value="1"/>
</dbReference>
<dbReference type="InterPro" id="IPR006171">
    <property type="entry name" value="TOPRIM_dom"/>
</dbReference>
<feature type="site" description="Interaction with DNA" evidence="8">
    <location>
        <position position="154"/>
    </location>
</feature>
<dbReference type="PANTHER" id="PTHR42785">
    <property type="entry name" value="DNA TOPOISOMERASE, TYPE IA, CORE"/>
    <property type="match status" value="1"/>
</dbReference>